<dbReference type="SUPFAM" id="SSF82771">
    <property type="entry name" value="GIY-YIG endonuclease"/>
    <property type="match status" value="1"/>
</dbReference>
<keyword evidence="2" id="KW-0378">Hydrolase</keyword>
<feature type="domain" description="GIY-YIG" evidence="1">
    <location>
        <begin position="37"/>
        <end position="117"/>
    </location>
</feature>
<dbReference type="GeneID" id="22159628"/>
<dbReference type="Pfam" id="PF01541">
    <property type="entry name" value="GIY-YIG"/>
    <property type="match status" value="1"/>
</dbReference>
<accession>A0A097KME3</accession>
<dbReference type="CDD" id="cd10437">
    <property type="entry name" value="GIY-YIG_HE_I-TevI_like"/>
    <property type="match status" value="1"/>
</dbReference>
<protein>
    <submittedName>
        <fullName evidence="2">Putative GIY-YIG homing endonuclease</fullName>
    </submittedName>
</protein>
<dbReference type="SUPFAM" id="SSF64496">
    <property type="entry name" value="DNA-binding domain of intron-encoded endonucleases"/>
    <property type="match status" value="1"/>
</dbReference>
<keyword evidence="2" id="KW-0150">Chloroplast</keyword>
<gene>
    <name evidence="2" type="primary">orf213</name>
</gene>
<geneLocation type="chloroplast" evidence="2"/>
<dbReference type="GO" id="GO:0004519">
    <property type="term" value="F:endonuclease activity"/>
    <property type="evidence" value="ECO:0007669"/>
    <property type="project" value="UniProtKB-KW"/>
</dbReference>
<proteinExistence type="predicted"/>
<dbReference type="PROSITE" id="PS50164">
    <property type="entry name" value="GIY_YIG"/>
    <property type="match status" value="1"/>
</dbReference>
<dbReference type="InterPro" id="IPR035901">
    <property type="entry name" value="GIY-YIG_endonuc_sf"/>
</dbReference>
<dbReference type="Gene3D" id="3.40.1440.10">
    <property type="entry name" value="GIY-YIG endonuclease"/>
    <property type="match status" value="1"/>
</dbReference>
<dbReference type="AlphaFoldDB" id="A0A097KME3"/>
<keyword evidence="2" id="KW-0255">Endonuclease</keyword>
<keyword evidence="2" id="KW-0540">Nuclease</keyword>
<evidence type="ECO:0000259" key="1">
    <source>
        <dbReference type="PROSITE" id="PS50164"/>
    </source>
</evidence>
<dbReference type="InterPro" id="IPR000305">
    <property type="entry name" value="GIY-YIG_endonuc"/>
</dbReference>
<evidence type="ECO:0000313" key="2">
    <source>
        <dbReference type="EMBL" id="AIT94361.1"/>
    </source>
</evidence>
<dbReference type="EMBL" id="KM462872">
    <property type="protein sequence ID" value="AIT94361.1"/>
    <property type="molecule type" value="Genomic_DNA"/>
</dbReference>
<reference evidence="2" key="1">
    <citation type="journal article" date="2014" name="BMC Evol. Biol.">
        <title>Chloroplast phylogenomic analysis resolves deep-level relationships within the green algal class Trebouxiophyceae.</title>
        <authorList>
            <person name="Lemieux C."/>
            <person name="Otis C."/>
            <person name="Turmel M."/>
        </authorList>
    </citation>
    <scope>NUCLEOTIDE SEQUENCE</scope>
</reference>
<name>A0A097KME3_9CHLO</name>
<keyword evidence="2" id="KW-0934">Plastid</keyword>
<organism evidence="2">
    <name type="scientific">Xylochloris irregularis</name>
    <dbReference type="NCBI Taxonomy" id="480381"/>
    <lineage>
        <taxon>Eukaryota</taxon>
        <taxon>Viridiplantae</taxon>
        <taxon>Chlorophyta</taxon>
        <taxon>core chlorophytes</taxon>
        <taxon>Trebouxiophyceae</taxon>
        <taxon>Trebouxiophyceae incertae sedis</taxon>
        <taxon>Xylochloris</taxon>
    </lineage>
</organism>
<sequence length="213" mass="25129">MKTRLNGKYRFLFRFLLQATNTDDSVLNVSTSLSPRKMPGIYMILCLANDYRYYGETTNVSGRLASHKSTLRRKIHPNSKLQADWNLYGEKNFEFVILYIGEDWIVKEDRLRIESNLIVTDKERCYNFFDTYESRTSELNPFYQKRHSEKTKTLMRLAKKGIPNDKLGSKIFINGKLFPSIAQASRELNHSRKLIRKRVDSSEWPDWKRVVDS</sequence>
<dbReference type="RefSeq" id="YP_009105651.1">
    <property type="nucleotide sequence ID" value="NC_025534.1"/>
</dbReference>